<evidence type="ECO:0000313" key="2">
    <source>
        <dbReference type="Proteomes" id="UP000297318"/>
    </source>
</evidence>
<evidence type="ECO:0008006" key="3">
    <source>
        <dbReference type="Google" id="ProtNLM"/>
    </source>
</evidence>
<organism evidence="1 2">
    <name type="scientific">Serinibacter arcticus</name>
    <dbReference type="NCBI Taxonomy" id="1655435"/>
    <lineage>
        <taxon>Bacteria</taxon>
        <taxon>Bacillati</taxon>
        <taxon>Actinomycetota</taxon>
        <taxon>Actinomycetes</taxon>
        <taxon>Micrococcales</taxon>
        <taxon>Beutenbergiaceae</taxon>
        <taxon>Serinibacter</taxon>
    </lineage>
</organism>
<dbReference type="Proteomes" id="UP000297318">
    <property type="component" value="Unassembled WGS sequence"/>
</dbReference>
<name>A0A4Z1E7S5_9MICO</name>
<dbReference type="OrthoDB" id="5517693at2"/>
<comment type="caution">
    <text evidence="1">The sequence shown here is derived from an EMBL/GenBank/DDBJ whole genome shotgun (WGS) entry which is preliminary data.</text>
</comment>
<keyword evidence="2" id="KW-1185">Reference proteome</keyword>
<dbReference type="RefSeq" id="WP_135848724.1">
    <property type="nucleotide sequence ID" value="NZ_RHPJ01000001.1"/>
</dbReference>
<sequence>MAVTSPLRTASDLLRLSWRPYALAAADTMVRADVVDPARVAEFVARLRRFPGTKQAQELAPHVDGRRESPGESWMGCRMLDAGLPRPAIAHHVVHRGRDYWLDSAFVARRVAAEYDGREFHSDPHDVRHDGDRRGRLGHELGWAFVIGTRERIFGTDDAFEQELGALMNVTVRPRTW</sequence>
<dbReference type="AlphaFoldDB" id="A0A4Z1E7S5"/>
<dbReference type="EMBL" id="RHPJ01000001">
    <property type="protein sequence ID" value="TGO06543.1"/>
    <property type="molecule type" value="Genomic_DNA"/>
</dbReference>
<accession>A0A4Z1E7S5</accession>
<reference evidence="1 2" key="1">
    <citation type="submission" date="2018-11" db="EMBL/GenBank/DDBJ databases">
        <title>Complete genome sequencing of the Actinobacteria Serinibacter sp. K3-2.</title>
        <authorList>
            <person name="Rakitin A.L."/>
            <person name="Beletsky A.V."/>
            <person name="Mardanov A.V."/>
            <person name="Ravin N.V."/>
            <person name="Gromova A.S."/>
            <person name="Filippova S.N."/>
            <person name="Gal'Chenko V.F."/>
        </authorList>
    </citation>
    <scope>NUCLEOTIDE SEQUENCE [LARGE SCALE GENOMIC DNA]</scope>
    <source>
        <strain evidence="1 2">K3-2</strain>
    </source>
</reference>
<protein>
    <recommendedName>
        <fullName evidence="3">DUF559 domain-containing protein</fullName>
    </recommendedName>
</protein>
<gene>
    <name evidence="1" type="ORF">SERN_0735</name>
</gene>
<proteinExistence type="predicted"/>
<evidence type="ECO:0000313" key="1">
    <source>
        <dbReference type="EMBL" id="TGO06543.1"/>
    </source>
</evidence>